<evidence type="ECO:0000256" key="3">
    <source>
        <dbReference type="SAM" id="SignalP"/>
    </source>
</evidence>
<keyword evidence="5" id="KW-1185">Reference proteome</keyword>
<feature type="signal peptide" evidence="3">
    <location>
        <begin position="1"/>
        <end position="20"/>
    </location>
</feature>
<dbReference type="PROSITE" id="PS51450">
    <property type="entry name" value="LRR"/>
    <property type="match status" value="2"/>
</dbReference>
<proteinExistence type="predicted"/>
<dbReference type="InterPro" id="IPR050333">
    <property type="entry name" value="SLRP"/>
</dbReference>
<keyword evidence="1" id="KW-0433">Leucine-rich repeat</keyword>
<dbReference type="Proteomes" id="UP001292094">
    <property type="component" value="Unassembled WGS sequence"/>
</dbReference>
<evidence type="ECO:0000256" key="1">
    <source>
        <dbReference type="ARBA" id="ARBA00022614"/>
    </source>
</evidence>
<dbReference type="Gene3D" id="3.80.10.10">
    <property type="entry name" value="Ribonuclease Inhibitor"/>
    <property type="match status" value="1"/>
</dbReference>
<keyword evidence="2" id="KW-0677">Repeat</keyword>
<evidence type="ECO:0000256" key="2">
    <source>
        <dbReference type="ARBA" id="ARBA00022737"/>
    </source>
</evidence>
<dbReference type="Pfam" id="PF13855">
    <property type="entry name" value="LRR_8"/>
    <property type="match status" value="2"/>
</dbReference>
<dbReference type="PANTHER" id="PTHR45712">
    <property type="entry name" value="AGAP008170-PA"/>
    <property type="match status" value="1"/>
</dbReference>
<dbReference type="SMART" id="SM00369">
    <property type="entry name" value="LRR_TYP"/>
    <property type="match status" value="5"/>
</dbReference>
<dbReference type="GO" id="GO:0005615">
    <property type="term" value="C:extracellular space"/>
    <property type="evidence" value="ECO:0007669"/>
    <property type="project" value="TreeGrafter"/>
</dbReference>
<dbReference type="InterPro" id="IPR003591">
    <property type="entry name" value="Leu-rich_rpt_typical-subtyp"/>
</dbReference>
<dbReference type="InterPro" id="IPR001611">
    <property type="entry name" value="Leu-rich_rpt"/>
</dbReference>
<evidence type="ECO:0000313" key="4">
    <source>
        <dbReference type="EMBL" id="KAK4324455.1"/>
    </source>
</evidence>
<dbReference type="EMBL" id="JAWZYT010000359">
    <property type="protein sequence ID" value="KAK4324455.1"/>
    <property type="molecule type" value="Genomic_DNA"/>
</dbReference>
<dbReference type="InterPro" id="IPR032675">
    <property type="entry name" value="LRR_dom_sf"/>
</dbReference>
<sequence>MQLLMLTITTVVVIVQVTHGQDCPCQYREADPLFPGAEGARWDCQYIQHGLTQIPVSCWDQYPNVTQVFLDYNEIGSVTSGSFERLTNLRTLSLKENAITDIDSEVFADLNLLEFLDISKNKLVELPSSMWDLTSLKRLYLGDNRLAEVQTYHIENLVNLEVLDLHLNHLSQIPYHSLEPLAQLRHIYLYWNMFTVLPVLSQNLMLEEFLVNGNAVTEFPKFVFGNLTKPMTYHFVDNPAYDVWGTMLLALPDRSHIMMGSDVSVWVENEQQAQELLQKDWVVQDGLSNIIDLSNLVQICGSFQAQSHSYIPPC</sequence>
<accession>A0AAE1UMS1</accession>
<reference evidence="4" key="1">
    <citation type="submission" date="2023-11" db="EMBL/GenBank/DDBJ databases">
        <title>Genome assemblies of two species of porcelain crab, Petrolisthes cinctipes and Petrolisthes manimaculis (Anomura: Porcellanidae).</title>
        <authorList>
            <person name="Angst P."/>
        </authorList>
    </citation>
    <scope>NUCLEOTIDE SEQUENCE</scope>
    <source>
        <strain evidence="4">PB745_02</strain>
        <tissue evidence="4">Gill</tissue>
    </source>
</reference>
<protein>
    <submittedName>
        <fullName evidence="4">Uncharacterized protein</fullName>
    </submittedName>
</protein>
<name>A0AAE1UMS1_9EUCA</name>
<dbReference type="SUPFAM" id="SSF52058">
    <property type="entry name" value="L domain-like"/>
    <property type="match status" value="1"/>
</dbReference>
<dbReference type="AlphaFoldDB" id="A0AAE1UMS1"/>
<comment type="caution">
    <text evidence="4">The sequence shown here is derived from an EMBL/GenBank/DDBJ whole genome shotgun (WGS) entry which is preliminary data.</text>
</comment>
<dbReference type="PANTHER" id="PTHR45712:SF1">
    <property type="entry name" value="NEPHROCAN"/>
    <property type="match status" value="1"/>
</dbReference>
<gene>
    <name evidence="4" type="ORF">Pmani_004903</name>
</gene>
<organism evidence="4 5">
    <name type="scientific">Petrolisthes manimaculis</name>
    <dbReference type="NCBI Taxonomy" id="1843537"/>
    <lineage>
        <taxon>Eukaryota</taxon>
        <taxon>Metazoa</taxon>
        <taxon>Ecdysozoa</taxon>
        <taxon>Arthropoda</taxon>
        <taxon>Crustacea</taxon>
        <taxon>Multicrustacea</taxon>
        <taxon>Malacostraca</taxon>
        <taxon>Eumalacostraca</taxon>
        <taxon>Eucarida</taxon>
        <taxon>Decapoda</taxon>
        <taxon>Pleocyemata</taxon>
        <taxon>Anomura</taxon>
        <taxon>Galatheoidea</taxon>
        <taxon>Porcellanidae</taxon>
        <taxon>Petrolisthes</taxon>
    </lineage>
</organism>
<keyword evidence="3" id="KW-0732">Signal</keyword>
<evidence type="ECO:0000313" key="5">
    <source>
        <dbReference type="Proteomes" id="UP001292094"/>
    </source>
</evidence>
<feature type="chain" id="PRO_5042063006" evidence="3">
    <location>
        <begin position="21"/>
        <end position="314"/>
    </location>
</feature>